<dbReference type="Proteomes" id="UP000422569">
    <property type="component" value="Chromosome"/>
</dbReference>
<evidence type="ECO:0000256" key="1">
    <source>
        <dbReference type="SAM" id="MobiDB-lite"/>
    </source>
</evidence>
<sequence length="316" mass="34318">MTTYLYGDRKTTELVAAWKEAEAEGVAIDQAIAPLPLRKRARLRLHGELSPGDLLVVDDLGTLGETYQEIVDAVRELMRRKVLLRSMVDNLVFDGAADRPAEQASRDALVGYVAAAAMDRKSARRAAQTRCAILAEKPPEAWEGEAGRLQFRVIAGQIAAFAVAVYLLGGLVPASHRREPPAPLSSAIQSRADVATDLPARPQLRPANADAETRSASDQPAEIAKPTSAPEPLNLSLAQARRTYATVARWRSARLQDPAFKAEIGATAPPEARLATFPRRLVARQRNLRGYKFVVADKRVAVIDPATRQVVAVVNP</sequence>
<proteinExistence type="predicted"/>
<dbReference type="EMBL" id="CP044331">
    <property type="protein sequence ID" value="QGM96277.1"/>
    <property type="molecule type" value="Genomic_DNA"/>
</dbReference>
<organism evidence="2 3">
    <name type="scientific">Methylocystis parvus</name>
    <dbReference type="NCBI Taxonomy" id="134"/>
    <lineage>
        <taxon>Bacteria</taxon>
        <taxon>Pseudomonadati</taxon>
        <taxon>Pseudomonadota</taxon>
        <taxon>Alphaproteobacteria</taxon>
        <taxon>Hyphomicrobiales</taxon>
        <taxon>Methylocystaceae</taxon>
        <taxon>Methylocystis</taxon>
    </lineage>
</organism>
<reference evidence="2 3" key="1">
    <citation type="submission" date="2019-09" db="EMBL/GenBank/DDBJ databases">
        <title>Isolation and complete genome sequencing of Methylocystis species.</title>
        <authorList>
            <person name="Rumah B.L."/>
            <person name="Stead C.E."/>
            <person name="Stevens B.C."/>
            <person name="Minton N.P."/>
            <person name="Grosse-Honebrink A."/>
            <person name="Zhang Y."/>
        </authorList>
    </citation>
    <scope>NUCLEOTIDE SEQUENCE [LARGE SCALE GENOMIC DNA]</scope>
    <source>
        <strain evidence="2 3">BRCS2</strain>
    </source>
</reference>
<gene>
    <name evidence="2" type="ORF">F7D14_01440</name>
</gene>
<dbReference type="KEGG" id="mpar:F7D14_01440"/>
<feature type="region of interest" description="Disordered" evidence="1">
    <location>
        <begin position="198"/>
        <end position="231"/>
    </location>
</feature>
<dbReference type="RefSeq" id="WP_051001086.1">
    <property type="nucleotide sequence ID" value="NZ_CP044331.1"/>
</dbReference>
<evidence type="ECO:0000313" key="2">
    <source>
        <dbReference type="EMBL" id="QGM96277.1"/>
    </source>
</evidence>
<name>A0A6B8LV78_9HYPH</name>
<dbReference type="AlphaFoldDB" id="A0A6B8LV78"/>
<accession>A0A6B8LV78</accession>
<keyword evidence="3" id="KW-1185">Reference proteome</keyword>
<evidence type="ECO:0000313" key="3">
    <source>
        <dbReference type="Proteomes" id="UP000422569"/>
    </source>
</evidence>
<protein>
    <submittedName>
        <fullName evidence="2">DUF1236 domain-containing protein</fullName>
    </submittedName>
</protein>